<organism evidence="2 3">
    <name type="scientific">Mycena pura</name>
    <dbReference type="NCBI Taxonomy" id="153505"/>
    <lineage>
        <taxon>Eukaryota</taxon>
        <taxon>Fungi</taxon>
        <taxon>Dikarya</taxon>
        <taxon>Basidiomycota</taxon>
        <taxon>Agaricomycotina</taxon>
        <taxon>Agaricomycetes</taxon>
        <taxon>Agaricomycetidae</taxon>
        <taxon>Agaricales</taxon>
        <taxon>Marasmiineae</taxon>
        <taxon>Mycenaceae</taxon>
        <taxon>Mycena</taxon>
    </lineage>
</organism>
<sequence length="549" mass="62124">MASNLTYQQLKKVSHKRELKASSRAGQRAAKLSKVSIALSRSRRRIDKQKKKQDKAERVIDREPIFPPRTPSMELRHKIISGMCEDVDPSLLEESGCAVCGQLTPTVQLTNLKDVQLNWDILCNDGVTRKERFHVHDPIEDVPGPVLANNCDGICISCKARMRKGFAPVHSLSNHLWAGEIPRQLQNLSFAEKMLIAKVRHNRCVVRVASGRGKMSANAIMFATPIVKLYNVLPPTKDEVSEVLAFVFLAPTRPTEQDFVRTPMLVRRQYIKDALDWLKLNHSDYVDLDISLENLNSLPEAGIPCGVDWKPIEEDKSNNIAAATSVHDQGDELGITGEEYGLADMKTLKTKALAHLKKGGEVLGVGQSDEAQSLYHNVQLYPQMFPWLFPYGKGGIGNPLHKKRLSEKMHKKLLLMYHDKRFQTDFYFPMIAFNDIQIKAGSSGSYLLAKSKNFRNVVERLMKIDTAVVTDLARRLEQGEHIKSKTESEQLCFDLLNELEYVGGHVQGSLTAKKYMRNEVWSLISFKDNKIEFSPALRSSDDRLREIYP</sequence>
<dbReference type="Proteomes" id="UP001219525">
    <property type="component" value="Unassembled WGS sequence"/>
</dbReference>
<dbReference type="InterPro" id="IPR046700">
    <property type="entry name" value="DUF6570"/>
</dbReference>
<dbReference type="EMBL" id="JARJCW010000021">
    <property type="protein sequence ID" value="KAJ7213610.1"/>
    <property type="molecule type" value="Genomic_DNA"/>
</dbReference>
<name>A0AAD6VLS8_9AGAR</name>
<gene>
    <name evidence="2" type="ORF">GGX14DRAFT_393093</name>
</gene>
<dbReference type="AlphaFoldDB" id="A0AAD6VLS8"/>
<feature type="domain" description="DUF6570" evidence="1">
    <location>
        <begin position="168"/>
        <end position="296"/>
    </location>
</feature>
<dbReference type="Pfam" id="PF20209">
    <property type="entry name" value="DUF6570"/>
    <property type="match status" value="1"/>
</dbReference>
<protein>
    <recommendedName>
        <fullName evidence="1">DUF6570 domain-containing protein</fullName>
    </recommendedName>
</protein>
<proteinExistence type="predicted"/>
<keyword evidence="3" id="KW-1185">Reference proteome</keyword>
<evidence type="ECO:0000259" key="1">
    <source>
        <dbReference type="Pfam" id="PF20209"/>
    </source>
</evidence>
<evidence type="ECO:0000313" key="3">
    <source>
        <dbReference type="Proteomes" id="UP001219525"/>
    </source>
</evidence>
<comment type="caution">
    <text evidence="2">The sequence shown here is derived from an EMBL/GenBank/DDBJ whole genome shotgun (WGS) entry which is preliminary data.</text>
</comment>
<reference evidence="2" key="1">
    <citation type="submission" date="2023-03" db="EMBL/GenBank/DDBJ databases">
        <title>Massive genome expansion in bonnet fungi (Mycena s.s.) driven by repeated elements and novel gene families across ecological guilds.</title>
        <authorList>
            <consortium name="Lawrence Berkeley National Laboratory"/>
            <person name="Harder C.B."/>
            <person name="Miyauchi S."/>
            <person name="Viragh M."/>
            <person name="Kuo A."/>
            <person name="Thoen E."/>
            <person name="Andreopoulos B."/>
            <person name="Lu D."/>
            <person name="Skrede I."/>
            <person name="Drula E."/>
            <person name="Henrissat B."/>
            <person name="Morin E."/>
            <person name="Kohler A."/>
            <person name="Barry K."/>
            <person name="LaButti K."/>
            <person name="Morin E."/>
            <person name="Salamov A."/>
            <person name="Lipzen A."/>
            <person name="Mereny Z."/>
            <person name="Hegedus B."/>
            <person name="Baldrian P."/>
            <person name="Stursova M."/>
            <person name="Weitz H."/>
            <person name="Taylor A."/>
            <person name="Grigoriev I.V."/>
            <person name="Nagy L.G."/>
            <person name="Martin F."/>
            <person name="Kauserud H."/>
        </authorList>
    </citation>
    <scope>NUCLEOTIDE SEQUENCE</scope>
    <source>
        <strain evidence="2">9144</strain>
    </source>
</reference>
<evidence type="ECO:0000313" key="2">
    <source>
        <dbReference type="EMBL" id="KAJ7213610.1"/>
    </source>
</evidence>
<accession>A0AAD6VLS8</accession>